<dbReference type="NCBIfam" id="TIGR03744">
    <property type="entry name" value="traC_PFL_4706"/>
    <property type="match status" value="1"/>
</dbReference>
<dbReference type="InterPro" id="IPR051162">
    <property type="entry name" value="T4SS_component"/>
</dbReference>
<evidence type="ECO:0000313" key="1">
    <source>
        <dbReference type="EMBL" id="UTW12356.1"/>
    </source>
</evidence>
<dbReference type="Gene3D" id="3.40.50.300">
    <property type="entry name" value="P-loop containing nucleotide triphosphate hydrolases"/>
    <property type="match status" value="2"/>
</dbReference>
<sequence length="985" mass="109781">MARGCAWKSTWPWRRAVSNKDEIGQDTPDGWQRHVQALQAAGIPEPGAALDSDKPATLADEQALYDVAPSFAALLPWVEYLPDSQCMLLEDGQSVAAFFELQPLGTEGRETAWLTQARDALENALQDSFDELDDNPWVVQLYAQDEANFDAYLQRLQAYLQPRAQGTAFSDCYLKSFTHHLRAVATPGGLFEDTAVTRLRWRGKCRQVRLVVYRRVNGQASRRGQSPEQALNIVCDRLLGGLANTGIAVQRLDAAAIHDWLLRWFNPNPSLLGPMSADRERFYRLAAYPQASEPDEIELASGRDFSQRLFFGQPRSDANQGLWYFDGLPHRVMVTDRLRTAPTTGHLTGETRKGDAINTLFDQMPDDTLMCLTLVATPQDILEAQLNQLARKAVGETLASQQTLKDVHEARSLIGSAHKLYRGSLAFYLRGQNEAELDSRGLQLANVMLNAGLQPVREEDEVAPLNSYLRWLPGMYNPALDRRQWYTQLMFAQHAANLAPVWGRSQGTGHPGITFFNRGGGPITFDPLNRLDRQMNAHLFLFGPTGSGKSATLNNILNQVTAIYRPRLFIVEAGNSFGLFGEFAQRLGLTVNRVTLAPGAGVSLAPFADACRLVETPAAVQTLDADALDDERSADAVQADIDEQRDVLGELEITARLMITGGEEREEARMTRADRSLIRQCILDAARQCVTAQRSVLTRDVRDALRQRAADRALPDTRRARLQEMADAMDMFCQGIDGAMFDRPGTPWPEADITLVDLATFAREGYNAQLSIAYISLINTVNNLAERDQFLGRPIINVTDEGHIITKNPLLAPYVVKITKMWRKLGAWYWLATQNIDDLPRAAEPMLNMIEWWICLSMPPDEVEKIARFRELSPAQKALMLSARKEAGKFSEGVILSKSMEVLFRAVPPSLYLALAQTEPEEKAERYQLMQQQGLDELDAAFKVAANIDRARGITPLHYDDLLAAHDQSTASPECSADAVSNMPR</sequence>
<dbReference type="InterPro" id="IPR025955">
    <property type="entry name" value="TraC/Conjuga_ATPase"/>
</dbReference>
<name>A0ABY5HKF8_9GAMM</name>
<dbReference type="SUPFAM" id="SSF52540">
    <property type="entry name" value="P-loop containing nucleoside triphosphate hydrolases"/>
    <property type="match status" value="1"/>
</dbReference>
<dbReference type="InterPro" id="IPR022303">
    <property type="entry name" value="Conjug_Trfer_ATPase"/>
</dbReference>
<dbReference type="Pfam" id="PF11130">
    <property type="entry name" value="TraC_F_IV"/>
    <property type="match status" value="1"/>
</dbReference>
<organism evidence="1 2">
    <name type="scientific">Marinobacterium rhizophilum</name>
    <dbReference type="NCBI Taxonomy" id="420402"/>
    <lineage>
        <taxon>Bacteria</taxon>
        <taxon>Pseudomonadati</taxon>
        <taxon>Pseudomonadota</taxon>
        <taxon>Gammaproteobacteria</taxon>
        <taxon>Oceanospirillales</taxon>
        <taxon>Oceanospirillaceae</taxon>
        <taxon>Marinobacterium</taxon>
    </lineage>
</organism>
<proteinExistence type="predicted"/>
<reference evidence="1" key="1">
    <citation type="submission" date="2021-04" db="EMBL/GenBank/DDBJ databases">
        <title>Oceanospirillales bacteria with DddD are important DMSP degraders in coastal seawater.</title>
        <authorList>
            <person name="Liu J."/>
        </authorList>
    </citation>
    <scope>NUCLEOTIDE SEQUENCE</scope>
    <source>
        <strain evidence="1">D13-1</strain>
    </source>
</reference>
<dbReference type="PANTHER" id="PTHR30121:SF6">
    <property type="entry name" value="SLR6007 PROTEIN"/>
    <property type="match status" value="1"/>
</dbReference>
<accession>A0ABY5HKF8</accession>
<dbReference type="PANTHER" id="PTHR30121">
    <property type="entry name" value="UNCHARACTERIZED PROTEIN YJGR-RELATED"/>
    <property type="match status" value="1"/>
</dbReference>
<dbReference type="Proteomes" id="UP001058461">
    <property type="component" value="Chromosome"/>
</dbReference>
<keyword evidence="2" id="KW-1185">Reference proteome</keyword>
<dbReference type="InterPro" id="IPR027417">
    <property type="entry name" value="P-loop_NTPase"/>
</dbReference>
<gene>
    <name evidence="1" type="ORF">KDW95_01340</name>
</gene>
<dbReference type="EMBL" id="CP073347">
    <property type="protein sequence ID" value="UTW12356.1"/>
    <property type="molecule type" value="Genomic_DNA"/>
</dbReference>
<dbReference type="RefSeq" id="WP_255854426.1">
    <property type="nucleotide sequence ID" value="NZ_CP073347.1"/>
</dbReference>
<protein>
    <submittedName>
        <fullName evidence="1">Conjugative transfer ATPase</fullName>
    </submittedName>
</protein>
<evidence type="ECO:0000313" key="2">
    <source>
        <dbReference type="Proteomes" id="UP001058461"/>
    </source>
</evidence>